<comment type="caution">
    <text evidence="2">The sequence shown here is derived from an EMBL/GenBank/DDBJ whole genome shotgun (WGS) entry which is preliminary data.</text>
</comment>
<dbReference type="InterPro" id="IPR010730">
    <property type="entry name" value="HET"/>
</dbReference>
<dbReference type="Pfam" id="PF06985">
    <property type="entry name" value="HET"/>
    <property type="match status" value="1"/>
</dbReference>
<name>A0AAN7ATT1_9PEZI</name>
<protein>
    <submittedName>
        <fullName evidence="2">Heterokaryon incompatibility protein-domain-containing protein</fullName>
    </submittedName>
</protein>
<evidence type="ECO:0000259" key="1">
    <source>
        <dbReference type="Pfam" id="PF06985"/>
    </source>
</evidence>
<dbReference type="PANTHER" id="PTHR33112">
    <property type="entry name" value="DOMAIN PROTEIN, PUTATIVE-RELATED"/>
    <property type="match status" value="1"/>
</dbReference>
<sequence>MLPNPSCDVCRTILEVTASYLETQFEDEDRPMHESAAQKLGSYGHLVSNTGCNAHETFFKSEYIGRQKIRDSATVSVRSFFYKAASKHTPRTRFLQFYFESHQQSSTIVPLVCSSEDASHDARSAHGGYINLDKVNSWKRDCESGEYPHGPECFINYDFPKSMAWLIDTWNQCLVPATPDLSYVAVSYVWGQKAMLMTKRANLSDHQEDGVFDRLAALIPATIRNAISLVPLIGERYLWVDSLCIVQDEDEAKHAQIRDMAEIYGRALLTIVAADGDDADHGLRGIPGISKPRQLHPEFRLSSKISIRVSHNMALGRTTWARRGWTWQELNFSQRRLTFVDGSVRWRCSRSFHLEDNVPDADFNTDQDGDLPYPLDQICRSKVATGDPSLEDLEWDIMAYNQRILTYDEDVLPAFEGTLATYTQTHFPRGFLYGMPISFLDLALLWYTPTHGSFSKCRQPTRRGWKCPPRWAWSGWKGKVYQRWGASLEDCFRGPLARHGEQTVPILTWTLRTSPTADPVTIPFQNDWYEWKTKYMGKMDRLPAGWKYEERDQIFQEEPIEEVNMNRRRLLQEYHILDQQMIYRRRPAENYMYRRDAELSRAKFHHPIPCGQGLASSIEQMSQPIGRFLCARTQQARLWGDRQREPMPEKLKETKAPLHLYEAFQNLPPVLRDVRGQEVGEIRPHSKEDNHLINSWRDEKGEGENAIGYPCDIVAISRGYDLNFPVPPTQEYYTFYNVLWVEWNHGVAYRRGVGRVKRSAWENMKTEDVELVLG</sequence>
<reference evidence="2" key="1">
    <citation type="journal article" date="2023" name="Mol. Phylogenet. Evol.">
        <title>Genome-scale phylogeny and comparative genomics of the fungal order Sordariales.</title>
        <authorList>
            <person name="Hensen N."/>
            <person name="Bonometti L."/>
            <person name="Westerberg I."/>
            <person name="Brannstrom I.O."/>
            <person name="Guillou S."/>
            <person name="Cros-Aarteil S."/>
            <person name="Calhoun S."/>
            <person name="Haridas S."/>
            <person name="Kuo A."/>
            <person name="Mondo S."/>
            <person name="Pangilinan J."/>
            <person name="Riley R."/>
            <person name="LaButti K."/>
            <person name="Andreopoulos B."/>
            <person name="Lipzen A."/>
            <person name="Chen C."/>
            <person name="Yan M."/>
            <person name="Daum C."/>
            <person name="Ng V."/>
            <person name="Clum A."/>
            <person name="Steindorff A."/>
            <person name="Ohm R.A."/>
            <person name="Martin F."/>
            <person name="Silar P."/>
            <person name="Natvig D.O."/>
            <person name="Lalanne C."/>
            <person name="Gautier V."/>
            <person name="Ament-Velasquez S.L."/>
            <person name="Kruys A."/>
            <person name="Hutchinson M.I."/>
            <person name="Powell A.J."/>
            <person name="Barry K."/>
            <person name="Miller A.N."/>
            <person name="Grigoriev I.V."/>
            <person name="Debuchy R."/>
            <person name="Gladieux P."/>
            <person name="Hiltunen Thoren M."/>
            <person name="Johannesson H."/>
        </authorList>
    </citation>
    <scope>NUCLEOTIDE SEQUENCE</scope>
    <source>
        <strain evidence="2">CBS 315.58</strain>
    </source>
</reference>
<accession>A0AAN7ATT1</accession>
<organism evidence="2 3">
    <name type="scientific">Triangularia verruculosa</name>
    <dbReference type="NCBI Taxonomy" id="2587418"/>
    <lineage>
        <taxon>Eukaryota</taxon>
        <taxon>Fungi</taxon>
        <taxon>Dikarya</taxon>
        <taxon>Ascomycota</taxon>
        <taxon>Pezizomycotina</taxon>
        <taxon>Sordariomycetes</taxon>
        <taxon>Sordariomycetidae</taxon>
        <taxon>Sordariales</taxon>
        <taxon>Podosporaceae</taxon>
        <taxon>Triangularia</taxon>
    </lineage>
</organism>
<evidence type="ECO:0000313" key="3">
    <source>
        <dbReference type="Proteomes" id="UP001303160"/>
    </source>
</evidence>
<feature type="domain" description="Heterokaryon incompatibility" evidence="1">
    <location>
        <begin position="183"/>
        <end position="329"/>
    </location>
</feature>
<reference evidence="2" key="2">
    <citation type="submission" date="2023-05" db="EMBL/GenBank/DDBJ databases">
        <authorList>
            <consortium name="Lawrence Berkeley National Laboratory"/>
            <person name="Steindorff A."/>
            <person name="Hensen N."/>
            <person name="Bonometti L."/>
            <person name="Westerberg I."/>
            <person name="Brannstrom I.O."/>
            <person name="Guillou S."/>
            <person name="Cros-Aarteil S."/>
            <person name="Calhoun S."/>
            <person name="Haridas S."/>
            <person name="Kuo A."/>
            <person name="Mondo S."/>
            <person name="Pangilinan J."/>
            <person name="Riley R."/>
            <person name="Labutti K."/>
            <person name="Andreopoulos B."/>
            <person name="Lipzen A."/>
            <person name="Chen C."/>
            <person name="Yanf M."/>
            <person name="Daum C."/>
            <person name="Ng V."/>
            <person name="Clum A."/>
            <person name="Ohm R."/>
            <person name="Martin F."/>
            <person name="Silar P."/>
            <person name="Natvig D."/>
            <person name="Lalanne C."/>
            <person name="Gautier V."/>
            <person name="Ament-Velasquez S.L."/>
            <person name="Kruys A."/>
            <person name="Hutchinson M.I."/>
            <person name="Powell A.J."/>
            <person name="Barry K."/>
            <person name="Miller A.N."/>
            <person name="Grigoriev I.V."/>
            <person name="Debuchy R."/>
            <person name="Gladieux P."/>
            <person name="Thoren M.H."/>
            <person name="Johannesson H."/>
        </authorList>
    </citation>
    <scope>NUCLEOTIDE SEQUENCE</scope>
    <source>
        <strain evidence="2">CBS 315.58</strain>
    </source>
</reference>
<keyword evidence="3" id="KW-1185">Reference proteome</keyword>
<gene>
    <name evidence="2" type="ORF">QBC40DRAFT_94741</name>
</gene>
<dbReference type="EMBL" id="MU863948">
    <property type="protein sequence ID" value="KAK4198322.1"/>
    <property type="molecule type" value="Genomic_DNA"/>
</dbReference>
<evidence type="ECO:0000313" key="2">
    <source>
        <dbReference type="EMBL" id="KAK4198322.1"/>
    </source>
</evidence>
<dbReference type="AlphaFoldDB" id="A0AAN7ATT1"/>
<dbReference type="Proteomes" id="UP001303160">
    <property type="component" value="Unassembled WGS sequence"/>
</dbReference>
<dbReference type="PANTHER" id="PTHR33112:SF1">
    <property type="entry name" value="HETEROKARYON INCOMPATIBILITY DOMAIN-CONTAINING PROTEIN"/>
    <property type="match status" value="1"/>
</dbReference>
<proteinExistence type="predicted"/>